<dbReference type="SMART" id="SM00320">
    <property type="entry name" value="WD40"/>
    <property type="match status" value="3"/>
</dbReference>
<dbReference type="PROSITE" id="PS50082">
    <property type="entry name" value="WD_REPEATS_2"/>
    <property type="match status" value="2"/>
</dbReference>
<dbReference type="InterPro" id="IPR036322">
    <property type="entry name" value="WD40_repeat_dom_sf"/>
</dbReference>
<keyword evidence="2" id="KW-0677">Repeat</keyword>
<dbReference type="InterPro" id="IPR019775">
    <property type="entry name" value="WD40_repeat_CS"/>
</dbReference>
<accession>A0ABT6LNT0</accession>
<dbReference type="PANTHER" id="PTHR19879:SF9">
    <property type="entry name" value="TRANSCRIPTION INITIATION FACTOR TFIID SUBUNIT 5"/>
    <property type="match status" value="1"/>
</dbReference>
<dbReference type="InterPro" id="IPR015943">
    <property type="entry name" value="WD40/YVTN_repeat-like_dom_sf"/>
</dbReference>
<evidence type="ECO:0000256" key="2">
    <source>
        <dbReference type="ARBA" id="ARBA00022737"/>
    </source>
</evidence>
<feature type="repeat" description="WD" evidence="3">
    <location>
        <begin position="156"/>
        <end position="186"/>
    </location>
</feature>
<dbReference type="EMBL" id="JARXVH010000008">
    <property type="protein sequence ID" value="MDH6217971.1"/>
    <property type="molecule type" value="Genomic_DNA"/>
</dbReference>
<sequence length="232" mass="24823">MRARRWCRRNSAVRQRNVAIARKVAADAAEVRRHNPALAAQLNLAAYRLADTVDVRDQLMSTVTTTYTSRLTGHTSDVVSISFAPRSTVLATVSWDRTVRLWDVGNAHRPVQLAVLHEPLRLLSVAFGRGGSVLAAASEGSVRLWDVRGGAAAAVLAGHSNPVPAVAFGPHGDTLATGGNDFTIRLSDTPAWIGSPLESATAPTRGSPERNGHGTSRRRTTTRPAPPHDHGK</sequence>
<dbReference type="PROSITE" id="PS50294">
    <property type="entry name" value="WD_REPEATS_REGION"/>
    <property type="match status" value="2"/>
</dbReference>
<keyword evidence="1 3" id="KW-0853">WD repeat</keyword>
<name>A0ABT6LNT0_9ACTN</name>
<feature type="region of interest" description="Disordered" evidence="4">
    <location>
        <begin position="193"/>
        <end position="232"/>
    </location>
</feature>
<protein>
    <submittedName>
        <fullName evidence="5">WD40 repeat protein</fullName>
    </submittedName>
</protein>
<dbReference type="PANTHER" id="PTHR19879">
    <property type="entry name" value="TRANSCRIPTION INITIATION FACTOR TFIID"/>
    <property type="match status" value="1"/>
</dbReference>
<dbReference type="PROSITE" id="PS00678">
    <property type="entry name" value="WD_REPEATS_1"/>
    <property type="match status" value="1"/>
</dbReference>
<evidence type="ECO:0000256" key="1">
    <source>
        <dbReference type="ARBA" id="ARBA00022574"/>
    </source>
</evidence>
<proteinExistence type="predicted"/>
<organism evidence="5 6">
    <name type="scientific">Streptomyces pseudovenezuelae</name>
    <dbReference type="NCBI Taxonomy" id="67350"/>
    <lineage>
        <taxon>Bacteria</taxon>
        <taxon>Bacillati</taxon>
        <taxon>Actinomycetota</taxon>
        <taxon>Actinomycetes</taxon>
        <taxon>Kitasatosporales</taxon>
        <taxon>Streptomycetaceae</taxon>
        <taxon>Streptomyces</taxon>
        <taxon>Streptomyces aurantiacus group</taxon>
    </lineage>
</organism>
<dbReference type="SUPFAM" id="SSF50978">
    <property type="entry name" value="WD40 repeat-like"/>
    <property type="match status" value="1"/>
</dbReference>
<reference evidence="5 6" key="1">
    <citation type="submission" date="2023-04" db="EMBL/GenBank/DDBJ databases">
        <title>Forest soil microbial communities from Buena Vista Peninsula, Colon Province, Panama.</title>
        <authorList>
            <person name="Bouskill N."/>
        </authorList>
    </citation>
    <scope>NUCLEOTIDE SEQUENCE [LARGE SCALE GENOMIC DNA]</scope>
    <source>
        <strain evidence="5 6">GGS1</strain>
    </source>
</reference>
<feature type="repeat" description="WD" evidence="3">
    <location>
        <begin position="71"/>
        <end position="104"/>
    </location>
</feature>
<evidence type="ECO:0000256" key="3">
    <source>
        <dbReference type="PROSITE-ProRule" id="PRU00221"/>
    </source>
</evidence>
<gene>
    <name evidence="5" type="ORF">M2283_005303</name>
</gene>
<dbReference type="Gene3D" id="2.130.10.10">
    <property type="entry name" value="YVTN repeat-like/Quinoprotein amine dehydrogenase"/>
    <property type="match status" value="1"/>
</dbReference>
<comment type="caution">
    <text evidence="5">The sequence shown here is derived from an EMBL/GenBank/DDBJ whole genome shotgun (WGS) entry which is preliminary data.</text>
</comment>
<dbReference type="Proteomes" id="UP001160499">
    <property type="component" value="Unassembled WGS sequence"/>
</dbReference>
<evidence type="ECO:0000313" key="5">
    <source>
        <dbReference type="EMBL" id="MDH6217971.1"/>
    </source>
</evidence>
<evidence type="ECO:0000256" key="4">
    <source>
        <dbReference type="SAM" id="MobiDB-lite"/>
    </source>
</evidence>
<keyword evidence="6" id="KW-1185">Reference proteome</keyword>
<evidence type="ECO:0000313" key="6">
    <source>
        <dbReference type="Proteomes" id="UP001160499"/>
    </source>
</evidence>
<dbReference type="Pfam" id="PF00400">
    <property type="entry name" value="WD40"/>
    <property type="match status" value="3"/>
</dbReference>
<dbReference type="InterPro" id="IPR001680">
    <property type="entry name" value="WD40_rpt"/>
</dbReference>